<dbReference type="Pfam" id="PF01381">
    <property type="entry name" value="HTH_3"/>
    <property type="match status" value="1"/>
</dbReference>
<evidence type="ECO:0000259" key="1">
    <source>
        <dbReference type="PROSITE" id="PS50943"/>
    </source>
</evidence>
<dbReference type="RefSeq" id="WP_163961950.1">
    <property type="nucleotide sequence ID" value="NZ_JAAIVB010000027.1"/>
</dbReference>
<reference evidence="2 3" key="1">
    <citation type="submission" date="2020-02" db="EMBL/GenBank/DDBJ databases">
        <authorList>
            <person name="Kim M.K."/>
        </authorList>
    </citation>
    <scope>NUCLEOTIDE SEQUENCE [LARGE SCALE GENOMIC DNA]</scope>
    <source>
        <strain evidence="2 3">17J57-3</strain>
    </source>
</reference>
<feature type="domain" description="HTH cro/C1-type" evidence="1">
    <location>
        <begin position="28"/>
        <end position="82"/>
    </location>
</feature>
<organism evidence="2 3">
    <name type="scientific">Noviherbaspirillum galbum</name>
    <dbReference type="NCBI Taxonomy" id="2709383"/>
    <lineage>
        <taxon>Bacteria</taxon>
        <taxon>Pseudomonadati</taxon>
        <taxon>Pseudomonadota</taxon>
        <taxon>Betaproteobacteria</taxon>
        <taxon>Burkholderiales</taxon>
        <taxon>Oxalobacteraceae</taxon>
        <taxon>Noviherbaspirillum</taxon>
    </lineage>
</organism>
<dbReference type="PROSITE" id="PS50943">
    <property type="entry name" value="HTH_CROC1"/>
    <property type="match status" value="1"/>
</dbReference>
<evidence type="ECO:0000313" key="2">
    <source>
        <dbReference type="EMBL" id="NEX61085.1"/>
    </source>
</evidence>
<dbReference type="InterPro" id="IPR010982">
    <property type="entry name" value="Lambda_DNA-bd_dom_sf"/>
</dbReference>
<dbReference type="Proteomes" id="UP000482155">
    <property type="component" value="Unassembled WGS sequence"/>
</dbReference>
<dbReference type="EMBL" id="JAAIVB010000027">
    <property type="protein sequence ID" value="NEX61085.1"/>
    <property type="molecule type" value="Genomic_DNA"/>
</dbReference>
<accession>A0A6B3SP65</accession>
<evidence type="ECO:0000313" key="3">
    <source>
        <dbReference type="Proteomes" id="UP000482155"/>
    </source>
</evidence>
<keyword evidence="3" id="KW-1185">Reference proteome</keyword>
<dbReference type="CDD" id="cd00093">
    <property type="entry name" value="HTH_XRE"/>
    <property type="match status" value="1"/>
</dbReference>
<dbReference type="AlphaFoldDB" id="A0A6B3SP65"/>
<gene>
    <name evidence="2" type="ORF">G3574_08345</name>
</gene>
<sequence>MTKRISSIEKNWDLPVKVNTTMEVGAVIQRSRKEQGLTQIDVAGLAGLGERFVVELEQGKETIQMQKAMNVLDLLGLEVVIRKKGAA</sequence>
<dbReference type="Gene3D" id="1.10.260.40">
    <property type="entry name" value="lambda repressor-like DNA-binding domains"/>
    <property type="match status" value="1"/>
</dbReference>
<comment type="caution">
    <text evidence="2">The sequence shown here is derived from an EMBL/GenBank/DDBJ whole genome shotgun (WGS) entry which is preliminary data.</text>
</comment>
<protein>
    <submittedName>
        <fullName evidence="2">Helix-turn-helix transcriptional regulator</fullName>
    </submittedName>
</protein>
<proteinExistence type="predicted"/>
<name>A0A6B3SP65_9BURK</name>
<dbReference type="SUPFAM" id="SSF47413">
    <property type="entry name" value="lambda repressor-like DNA-binding domains"/>
    <property type="match status" value="1"/>
</dbReference>
<dbReference type="SMART" id="SM00530">
    <property type="entry name" value="HTH_XRE"/>
    <property type="match status" value="1"/>
</dbReference>
<dbReference type="GO" id="GO:0003677">
    <property type="term" value="F:DNA binding"/>
    <property type="evidence" value="ECO:0007669"/>
    <property type="project" value="InterPro"/>
</dbReference>
<dbReference type="InterPro" id="IPR001387">
    <property type="entry name" value="Cro/C1-type_HTH"/>
</dbReference>